<evidence type="ECO:0000313" key="8">
    <source>
        <dbReference type="Proteomes" id="UP000219111"/>
    </source>
</evidence>
<feature type="transmembrane region" description="Helical" evidence="5">
    <location>
        <begin position="171"/>
        <end position="189"/>
    </location>
</feature>
<dbReference type="InterPro" id="IPR022764">
    <property type="entry name" value="Peptidase_S54_rhomboid_dom"/>
</dbReference>
<feature type="transmembrane region" description="Helical" evidence="5">
    <location>
        <begin position="108"/>
        <end position="131"/>
    </location>
</feature>
<evidence type="ECO:0000256" key="2">
    <source>
        <dbReference type="ARBA" id="ARBA00022692"/>
    </source>
</evidence>
<keyword evidence="3 5" id="KW-1133">Transmembrane helix</keyword>
<dbReference type="SUPFAM" id="SSF144091">
    <property type="entry name" value="Rhomboid-like"/>
    <property type="match status" value="1"/>
</dbReference>
<gene>
    <name evidence="7" type="ORF">SAMN05877831_10334</name>
</gene>
<dbReference type="Pfam" id="PF01694">
    <property type="entry name" value="Rhomboid"/>
    <property type="match status" value="1"/>
</dbReference>
<feature type="transmembrane region" description="Helical" evidence="5">
    <location>
        <begin position="15"/>
        <end position="36"/>
    </location>
</feature>
<keyword evidence="7" id="KW-0378">Hydrolase</keyword>
<dbReference type="GO" id="GO:0004252">
    <property type="term" value="F:serine-type endopeptidase activity"/>
    <property type="evidence" value="ECO:0007669"/>
    <property type="project" value="InterPro"/>
</dbReference>
<proteinExistence type="predicted"/>
<organism evidence="7 8">
    <name type="scientific">Rhodobacter maris</name>
    <dbReference type="NCBI Taxonomy" id="446682"/>
    <lineage>
        <taxon>Bacteria</taxon>
        <taxon>Pseudomonadati</taxon>
        <taxon>Pseudomonadota</taxon>
        <taxon>Alphaproteobacteria</taxon>
        <taxon>Rhodobacterales</taxon>
        <taxon>Rhodobacter group</taxon>
        <taxon>Rhodobacter</taxon>
    </lineage>
</organism>
<feature type="domain" description="Peptidase S54 rhomboid" evidence="6">
    <location>
        <begin position="76"/>
        <end position="213"/>
    </location>
</feature>
<evidence type="ECO:0000259" key="6">
    <source>
        <dbReference type="Pfam" id="PF01694"/>
    </source>
</evidence>
<dbReference type="GO" id="GO:0006508">
    <property type="term" value="P:proteolysis"/>
    <property type="evidence" value="ECO:0007669"/>
    <property type="project" value="UniProtKB-KW"/>
</dbReference>
<evidence type="ECO:0000256" key="1">
    <source>
        <dbReference type="ARBA" id="ARBA00004141"/>
    </source>
</evidence>
<reference evidence="8" key="1">
    <citation type="submission" date="2017-08" db="EMBL/GenBank/DDBJ databases">
        <authorList>
            <person name="Varghese N."/>
            <person name="Submissions S."/>
        </authorList>
    </citation>
    <scope>NUCLEOTIDE SEQUENCE [LARGE SCALE GENOMIC DNA]</scope>
    <source>
        <strain evidence="8">JA276</strain>
    </source>
</reference>
<keyword evidence="4 5" id="KW-0472">Membrane</keyword>
<evidence type="ECO:0000313" key="7">
    <source>
        <dbReference type="EMBL" id="SOC01919.1"/>
    </source>
</evidence>
<dbReference type="RefSeq" id="WP_097069258.1">
    <property type="nucleotide sequence ID" value="NZ_OBMT01000003.1"/>
</dbReference>
<dbReference type="Gene3D" id="1.20.1540.10">
    <property type="entry name" value="Rhomboid-like"/>
    <property type="match status" value="1"/>
</dbReference>
<dbReference type="Proteomes" id="UP000219111">
    <property type="component" value="Unassembled WGS sequence"/>
</dbReference>
<evidence type="ECO:0000256" key="3">
    <source>
        <dbReference type="ARBA" id="ARBA00022989"/>
    </source>
</evidence>
<evidence type="ECO:0000256" key="4">
    <source>
        <dbReference type="ARBA" id="ARBA00023136"/>
    </source>
</evidence>
<keyword evidence="8" id="KW-1185">Reference proteome</keyword>
<dbReference type="OrthoDB" id="7836448at2"/>
<accession>A0A285S9C3</accession>
<feature type="transmembrane region" description="Helical" evidence="5">
    <location>
        <begin position="195"/>
        <end position="217"/>
    </location>
</feature>
<keyword evidence="7" id="KW-0645">Protease</keyword>
<dbReference type="GO" id="GO:0016020">
    <property type="term" value="C:membrane"/>
    <property type="evidence" value="ECO:0007669"/>
    <property type="project" value="UniProtKB-SubCell"/>
</dbReference>
<comment type="subcellular location">
    <subcellularLocation>
        <location evidence="1">Membrane</location>
        <topology evidence="1">Multi-pass membrane protein</topology>
    </subcellularLocation>
</comment>
<feature type="transmembrane region" description="Helical" evidence="5">
    <location>
        <begin position="137"/>
        <end position="159"/>
    </location>
</feature>
<dbReference type="InterPro" id="IPR035952">
    <property type="entry name" value="Rhomboid-like_sf"/>
</dbReference>
<dbReference type="AlphaFoldDB" id="A0A285S9C3"/>
<dbReference type="EMBL" id="OBMT01000003">
    <property type="protein sequence ID" value="SOC01919.1"/>
    <property type="molecule type" value="Genomic_DNA"/>
</dbReference>
<protein>
    <submittedName>
        <fullName evidence="7">Membrane associated rhomboid family serine protease</fullName>
    </submittedName>
</protein>
<feature type="transmembrane region" description="Helical" evidence="5">
    <location>
        <begin position="78"/>
        <end position="101"/>
    </location>
</feature>
<evidence type="ECO:0000256" key="5">
    <source>
        <dbReference type="SAM" id="Phobius"/>
    </source>
</evidence>
<name>A0A285S9C3_9RHOB</name>
<sequence>MHHGYNEHPVNPLPTVVWVLVAPIIVTEIIFALANTGLIPGMWSGERLMMLGQLGFDPIGFRHMLAVQDWSIRPIVTLLSYAFVHLSLTHAAFVVVFTLALGKFVGEVFAGWAVAAVFLSASILGALVYALMPFTQVTLVGGYPGAYGLIGAFTWLLWMRLGPGDPNRIRAFSMIGMLAGLQLVFGALFGASPDWIAQFSGFAVGFLMSFLVAPGGWRHLLRKLRKR</sequence>
<keyword evidence="2 5" id="KW-0812">Transmembrane</keyword>